<evidence type="ECO:0000313" key="8">
    <source>
        <dbReference type="Proteomes" id="UP000012073"/>
    </source>
</evidence>
<dbReference type="InterPro" id="IPR013083">
    <property type="entry name" value="Znf_RING/FYVE/PHD"/>
</dbReference>
<keyword evidence="2" id="KW-0863">Zinc-finger</keyword>
<dbReference type="GO" id="GO:0005737">
    <property type="term" value="C:cytoplasm"/>
    <property type="evidence" value="ECO:0007669"/>
    <property type="project" value="TreeGrafter"/>
</dbReference>
<dbReference type="PANTHER" id="PTHR13513:SF9">
    <property type="entry name" value="E3 UBIQUITIN-PROTEIN LIGASE UBR7-RELATED"/>
    <property type="match status" value="1"/>
</dbReference>
<protein>
    <recommendedName>
        <fullName evidence="6">UBR-type domain-containing protein</fullName>
    </recommendedName>
</protein>
<dbReference type="OMA" id="CIDERTA"/>
<organism evidence="7 8">
    <name type="scientific">Chondrus crispus</name>
    <name type="common">Carrageen Irish moss</name>
    <name type="synonym">Polymorpha crispa</name>
    <dbReference type="NCBI Taxonomy" id="2769"/>
    <lineage>
        <taxon>Eukaryota</taxon>
        <taxon>Rhodophyta</taxon>
        <taxon>Florideophyceae</taxon>
        <taxon>Rhodymeniophycidae</taxon>
        <taxon>Gigartinales</taxon>
        <taxon>Gigartinaceae</taxon>
        <taxon>Chondrus</taxon>
    </lineage>
</organism>
<keyword evidence="3" id="KW-0862">Zinc</keyword>
<dbReference type="InterPro" id="IPR001965">
    <property type="entry name" value="Znf_PHD"/>
</dbReference>
<dbReference type="InterPro" id="IPR011011">
    <property type="entry name" value="Znf_FYVE_PHD"/>
</dbReference>
<evidence type="ECO:0000256" key="4">
    <source>
        <dbReference type="PROSITE-ProRule" id="PRU00508"/>
    </source>
</evidence>
<feature type="zinc finger region" description="UBR-type" evidence="4">
    <location>
        <begin position="18"/>
        <end position="91"/>
    </location>
</feature>
<dbReference type="GO" id="GO:0061630">
    <property type="term" value="F:ubiquitin protein ligase activity"/>
    <property type="evidence" value="ECO:0007669"/>
    <property type="project" value="InterPro"/>
</dbReference>
<dbReference type="Proteomes" id="UP000012073">
    <property type="component" value="Unassembled WGS sequence"/>
</dbReference>
<dbReference type="STRING" id="2769.R7QQP8"/>
<dbReference type="AlphaFoldDB" id="R7QQP8"/>
<name>R7QQP8_CHOCR</name>
<dbReference type="OrthoDB" id="10262564at2759"/>
<evidence type="ECO:0000256" key="3">
    <source>
        <dbReference type="ARBA" id="ARBA00022833"/>
    </source>
</evidence>
<dbReference type="KEGG" id="ccp:CHC_T00006756001"/>
<dbReference type="PROSITE" id="PS01359">
    <property type="entry name" value="ZF_PHD_1"/>
    <property type="match status" value="1"/>
</dbReference>
<evidence type="ECO:0000313" key="7">
    <source>
        <dbReference type="EMBL" id="CDF39710.1"/>
    </source>
</evidence>
<evidence type="ECO:0000256" key="1">
    <source>
        <dbReference type="ARBA" id="ARBA00022723"/>
    </source>
</evidence>
<dbReference type="CDD" id="cd19677">
    <property type="entry name" value="UBR-box_UBR7"/>
    <property type="match status" value="1"/>
</dbReference>
<dbReference type="InterPro" id="IPR003126">
    <property type="entry name" value="Znf_UBR"/>
</dbReference>
<dbReference type="PhylomeDB" id="R7QQP8"/>
<evidence type="ECO:0000256" key="2">
    <source>
        <dbReference type="ARBA" id="ARBA00022771"/>
    </source>
</evidence>
<keyword evidence="8" id="KW-1185">Reference proteome</keyword>
<feature type="region of interest" description="Disordered" evidence="5">
    <location>
        <begin position="287"/>
        <end position="310"/>
    </location>
</feature>
<dbReference type="PROSITE" id="PS51157">
    <property type="entry name" value="ZF_UBR"/>
    <property type="match status" value="1"/>
</dbReference>
<dbReference type="InterPro" id="IPR047506">
    <property type="entry name" value="UBR7-like_UBR-box"/>
</dbReference>
<dbReference type="InterPro" id="IPR019786">
    <property type="entry name" value="Zinc_finger_PHD-type_CS"/>
</dbReference>
<dbReference type="Gramene" id="CDF39710">
    <property type="protein sequence ID" value="CDF39710"/>
    <property type="gene ID" value="CHC_T00006756001"/>
</dbReference>
<dbReference type="InterPro" id="IPR040204">
    <property type="entry name" value="UBR7"/>
</dbReference>
<dbReference type="SUPFAM" id="SSF57903">
    <property type="entry name" value="FYVE/PHD zinc finger"/>
    <property type="match status" value="1"/>
</dbReference>
<dbReference type="SMART" id="SM00249">
    <property type="entry name" value="PHD"/>
    <property type="match status" value="1"/>
</dbReference>
<dbReference type="EMBL" id="HG002070">
    <property type="protein sequence ID" value="CDF39710.1"/>
    <property type="molecule type" value="Genomic_DNA"/>
</dbReference>
<dbReference type="GO" id="GO:0008270">
    <property type="term" value="F:zinc ion binding"/>
    <property type="evidence" value="ECO:0007669"/>
    <property type="project" value="UniProtKB-KW"/>
</dbReference>
<evidence type="ECO:0000259" key="6">
    <source>
        <dbReference type="PROSITE" id="PS51157"/>
    </source>
</evidence>
<dbReference type="SMART" id="SM00396">
    <property type="entry name" value="ZnF_UBR1"/>
    <property type="match status" value="1"/>
</dbReference>
<feature type="domain" description="UBR-type" evidence="6">
    <location>
        <begin position="18"/>
        <end position="91"/>
    </location>
</feature>
<gene>
    <name evidence="7" type="ORF">CHC_T00006756001</name>
</gene>
<evidence type="ECO:0000256" key="5">
    <source>
        <dbReference type="SAM" id="MobiDB-lite"/>
    </source>
</evidence>
<reference evidence="8" key="1">
    <citation type="journal article" date="2013" name="Proc. Natl. Acad. Sci. U.S.A.">
        <title>Genome structure and metabolic features in the red seaweed Chondrus crispus shed light on evolution of the Archaeplastida.</title>
        <authorList>
            <person name="Collen J."/>
            <person name="Porcel B."/>
            <person name="Carre W."/>
            <person name="Ball S.G."/>
            <person name="Chaparro C."/>
            <person name="Tonon T."/>
            <person name="Barbeyron T."/>
            <person name="Michel G."/>
            <person name="Noel B."/>
            <person name="Valentin K."/>
            <person name="Elias M."/>
            <person name="Artiguenave F."/>
            <person name="Arun A."/>
            <person name="Aury J.M."/>
            <person name="Barbosa-Neto J.F."/>
            <person name="Bothwell J.H."/>
            <person name="Bouget F.Y."/>
            <person name="Brillet L."/>
            <person name="Cabello-Hurtado F."/>
            <person name="Capella-Gutierrez S."/>
            <person name="Charrier B."/>
            <person name="Cladiere L."/>
            <person name="Cock J.M."/>
            <person name="Coelho S.M."/>
            <person name="Colleoni C."/>
            <person name="Czjzek M."/>
            <person name="Da Silva C."/>
            <person name="Delage L."/>
            <person name="Denoeud F."/>
            <person name="Deschamps P."/>
            <person name="Dittami S.M."/>
            <person name="Gabaldon T."/>
            <person name="Gachon C.M."/>
            <person name="Groisillier A."/>
            <person name="Herve C."/>
            <person name="Jabbari K."/>
            <person name="Katinka M."/>
            <person name="Kloareg B."/>
            <person name="Kowalczyk N."/>
            <person name="Labadie K."/>
            <person name="Leblanc C."/>
            <person name="Lopez P.J."/>
            <person name="McLachlan D.H."/>
            <person name="Meslet-Cladiere L."/>
            <person name="Moustafa A."/>
            <person name="Nehr Z."/>
            <person name="Nyvall Collen P."/>
            <person name="Panaud O."/>
            <person name="Partensky F."/>
            <person name="Poulain J."/>
            <person name="Rensing S.A."/>
            <person name="Rousvoal S."/>
            <person name="Samson G."/>
            <person name="Symeonidi A."/>
            <person name="Weissenbach J."/>
            <person name="Zambounis A."/>
            <person name="Wincker P."/>
            <person name="Boyen C."/>
        </authorList>
    </citation>
    <scope>NUCLEOTIDE SEQUENCE [LARGE SCALE GENOMIC DNA]</scope>
    <source>
        <strain evidence="8">cv. Stackhouse</strain>
    </source>
</reference>
<keyword evidence="1" id="KW-0479">Metal-binding</keyword>
<dbReference type="GeneID" id="17317736"/>
<dbReference type="RefSeq" id="XP_005710004.1">
    <property type="nucleotide sequence ID" value="XM_005709947.1"/>
</dbReference>
<proteinExistence type="predicted"/>
<dbReference type="Gene3D" id="3.30.40.10">
    <property type="entry name" value="Zinc/RING finger domain, C3HC4 (zinc finger)"/>
    <property type="match status" value="1"/>
</dbReference>
<sequence>MPKSRRRSSAGKYAKPIRPCTYDLGYVRQDMYACIKCTKAANGQLSGFCRGCRESCHSDHPDSVIELYTKRHFRCDCGNTRARNACSLQPNKDDINLENESCYGHNFVGRYCRCDNTYDASLAMVQCAMCEDWFHENCFKTDSVRRGSKSSHNNLDLVYEFTCRDCVATLPVLTEYYELYNIWGRDKSRIKSPDRRSSRCTRPCNADIALKPGAIDFVWRQGFRLTLCRCTDCCKLYDTAGASYIIDRGDFIGAPAQEDTSILNATNDEEILQDVIDGDWRLSRKRNRDDVMESEPIPRKPAAASSSASPVGNLLSTEEISDIRSRISYFLKETIESNGGSINPDSLRGYLSDLKADLLLSLSEKLKS</sequence>
<dbReference type="PANTHER" id="PTHR13513">
    <property type="entry name" value="E3 UBIQUITIN-PROTEIN LIGASE UBR7"/>
    <property type="match status" value="1"/>
</dbReference>
<accession>R7QQP8</accession>